<evidence type="ECO:0000256" key="2">
    <source>
        <dbReference type="ARBA" id="ARBA00022679"/>
    </source>
</evidence>
<evidence type="ECO:0000256" key="1">
    <source>
        <dbReference type="ARBA" id="ARBA00007374"/>
    </source>
</evidence>
<accession>A0A9W4WNS6</accession>
<dbReference type="GO" id="GO:0005634">
    <property type="term" value="C:nucleus"/>
    <property type="evidence" value="ECO:0007669"/>
    <property type="project" value="TreeGrafter"/>
</dbReference>
<keyword evidence="2 4" id="KW-0808">Transferase</keyword>
<dbReference type="GO" id="GO:0046854">
    <property type="term" value="P:phosphatidylinositol phosphate biosynthetic process"/>
    <property type="evidence" value="ECO:0007669"/>
    <property type="project" value="TreeGrafter"/>
</dbReference>
<dbReference type="GO" id="GO:0000824">
    <property type="term" value="F:inositol-1,4,5,6-tetrakisphosphate 3-kinase activity"/>
    <property type="evidence" value="ECO:0007669"/>
    <property type="project" value="TreeGrafter"/>
</dbReference>
<keyword evidence="3 4" id="KW-0418">Kinase</keyword>
<dbReference type="PANTHER" id="PTHR12400:SF21">
    <property type="entry name" value="KINASE"/>
    <property type="match status" value="1"/>
</dbReference>
<evidence type="ECO:0000313" key="6">
    <source>
        <dbReference type="Proteomes" id="UP001153678"/>
    </source>
</evidence>
<dbReference type="AlphaFoldDB" id="A0A9W4WNS6"/>
<organism evidence="5 6">
    <name type="scientific">Funneliformis geosporum</name>
    <dbReference type="NCBI Taxonomy" id="1117311"/>
    <lineage>
        <taxon>Eukaryota</taxon>
        <taxon>Fungi</taxon>
        <taxon>Fungi incertae sedis</taxon>
        <taxon>Mucoromycota</taxon>
        <taxon>Glomeromycotina</taxon>
        <taxon>Glomeromycetes</taxon>
        <taxon>Glomerales</taxon>
        <taxon>Glomeraceae</taxon>
        <taxon>Funneliformis</taxon>
    </lineage>
</organism>
<dbReference type="GO" id="GO:0008440">
    <property type="term" value="F:inositol-1,4,5-trisphosphate 3-kinase activity"/>
    <property type="evidence" value="ECO:0007669"/>
    <property type="project" value="TreeGrafter"/>
</dbReference>
<dbReference type="GO" id="GO:0032958">
    <property type="term" value="P:inositol phosphate biosynthetic process"/>
    <property type="evidence" value="ECO:0007669"/>
    <property type="project" value="InterPro"/>
</dbReference>
<dbReference type="Proteomes" id="UP001153678">
    <property type="component" value="Unassembled WGS sequence"/>
</dbReference>
<comment type="similarity">
    <text evidence="1 4">Belongs to the inositol phosphokinase (IPK) family.</text>
</comment>
<proteinExistence type="inferred from homology"/>
<dbReference type="SUPFAM" id="SSF56104">
    <property type="entry name" value="SAICAR synthase-like"/>
    <property type="match status" value="1"/>
</dbReference>
<comment type="caution">
    <text evidence="5">The sequence shown here is derived from an EMBL/GenBank/DDBJ whole genome shotgun (WGS) entry which is preliminary data.</text>
</comment>
<dbReference type="EC" id="2.7.-.-" evidence="4"/>
<reference evidence="5" key="1">
    <citation type="submission" date="2022-08" db="EMBL/GenBank/DDBJ databases">
        <authorList>
            <person name="Kallberg Y."/>
            <person name="Tangrot J."/>
            <person name="Rosling A."/>
        </authorList>
    </citation>
    <scope>NUCLEOTIDE SEQUENCE</scope>
    <source>
        <strain evidence="5">Wild A</strain>
    </source>
</reference>
<dbReference type="PANTHER" id="PTHR12400">
    <property type="entry name" value="INOSITOL POLYPHOSPHATE KINASE"/>
    <property type="match status" value="1"/>
</dbReference>
<keyword evidence="6" id="KW-1185">Reference proteome</keyword>
<dbReference type="InterPro" id="IPR005522">
    <property type="entry name" value="IPK"/>
</dbReference>
<sequence length="716" mass="80830">MITLTKTAVYTEHCRSSVTDESFLTVGSSVVDVPGINSAPPSPSLTMSISDSPTIKKKLSGSSLNNSYEDDSYSSLIENSSIHSGRKTSLSLNLFKPSLADYSIPIPPFNVEDNTPIVSPISSNSSHPETSSQSPSSIVTDYFIRLMPFANQVGGHTSFFRFSKKAVCKPLVPREHQFYEILEKLHPDLLPFVPRYLGVLNVTYRSQNGELGSMPEVVFKQNKHLLPEWMLNKVNSLDKSVDDDHCSDKENEDNGVSSGVSFKGLYSSTTKINKQLKEEVLSEVFSPKALRARMRQVRSLEKESSMKRRHSMINISALKKSDSDIKSEMSRSLTDISHIKNNPKKSRSTSLRENLLCKKSTIVSPMFDDHDDVSSNEFSEHCEMHNIYQESTSALKENQSISCQNLNVQPSLSPKITPQTLSESPTIFKMEMFECATSLDTSTNLHRRPSKRQKANNPWSLHCYSTQLSKLQNSNNDLDQVQQFVLLEDLTAGLKYPCVLDLKMGTRQHGIDASPEKRKSQMKKCAKTTSKTLGVRICGMQVYKTTTHSFKFQDKYYGRFLNPDTFHNALKDFIHNGSKLLVHQIPVILRKLRKLAKIIRSLDNYRFYASSLLLLYDADENNPRDIDIRIIDFAHCTTGNDYLPSESRYPPNEGLDKGYLLGLKNLCRSFETIYKDCCGIMPDVGEKEDDVFSDICSYDTLGFPETKSQQNPEFSE</sequence>
<name>A0A9W4WNS6_9GLOM</name>
<dbReference type="Pfam" id="PF03770">
    <property type="entry name" value="IPK"/>
    <property type="match status" value="1"/>
</dbReference>
<gene>
    <name evidence="5" type="ORF">FWILDA_LOCUS7218</name>
</gene>
<protein>
    <recommendedName>
        <fullName evidence="4">Kinase</fullName>
        <ecNumber evidence="4">2.7.-.-</ecNumber>
    </recommendedName>
</protein>
<dbReference type="EMBL" id="CAMKVN010001397">
    <property type="protein sequence ID" value="CAI2175683.1"/>
    <property type="molecule type" value="Genomic_DNA"/>
</dbReference>
<evidence type="ECO:0000313" key="5">
    <source>
        <dbReference type="EMBL" id="CAI2175683.1"/>
    </source>
</evidence>
<dbReference type="Gene3D" id="3.30.470.160">
    <property type="entry name" value="Inositol polyphosphate kinase"/>
    <property type="match status" value="1"/>
</dbReference>
<dbReference type="OrthoDB" id="2573163at2759"/>
<dbReference type="InterPro" id="IPR038286">
    <property type="entry name" value="IPK_sf"/>
</dbReference>
<evidence type="ECO:0000256" key="4">
    <source>
        <dbReference type="RuleBase" id="RU363090"/>
    </source>
</evidence>
<evidence type="ECO:0000256" key="3">
    <source>
        <dbReference type="ARBA" id="ARBA00022777"/>
    </source>
</evidence>
<dbReference type="GO" id="GO:0005737">
    <property type="term" value="C:cytoplasm"/>
    <property type="evidence" value="ECO:0007669"/>
    <property type="project" value="TreeGrafter"/>
</dbReference>